<dbReference type="EMBL" id="DVOE01000011">
    <property type="protein sequence ID" value="HIU98404.1"/>
    <property type="molecule type" value="Genomic_DNA"/>
</dbReference>
<comment type="function">
    <text evidence="7">Binds to the 23S rRNA.</text>
</comment>
<dbReference type="Pfam" id="PF01281">
    <property type="entry name" value="Ribosomal_L9_N"/>
    <property type="match status" value="1"/>
</dbReference>
<dbReference type="Proteomes" id="UP000886857">
    <property type="component" value="Unassembled WGS sequence"/>
</dbReference>
<dbReference type="Pfam" id="PF03948">
    <property type="entry name" value="Ribosomal_L9_C"/>
    <property type="match status" value="1"/>
</dbReference>
<dbReference type="InterPro" id="IPR036935">
    <property type="entry name" value="Ribosomal_bL9_N_sf"/>
</dbReference>
<evidence type="ECO:0000256" key="6">
    <source>
        <dbReference type="ARBA" id="ARBA00035292"/>
    </source>
</evidence>
<dbReference type="AlphaFoldDB" id="A0A9D1SVN8"/>
<dbReference type="InterPro" id="IPR020594">
    <property type="entry name" value="Ribosomal_bL9_bac/chp"/>
</dbReference>
<organism evidence="9 10">
    <name type="scientific">Candidatus Limadaptatus stercoripullorum</name>
    <dbReference type="NCBI Taxonomy" id="2840846"/>
    <lineage>
        <taxon>Bacteria</taxon>
        <taxon>Bacillati</taxon>
        <taxon>Bacillota</taxon>
        <taxon>Clostridia</taxon>
        <taxon>Eubacteriales</taxon>
        <taxon>Candidatus Limadaptatus</taxon>
    </lineage>
</organism>
<evidence type="ECO:0000256" key="4">
    <source>
        <dbReference type="ARBA" id="ARBA00022980"/>
    </source>
</evidence>
<dbReference type="GO" id="GO:0005840">
    <property type="term" value="C:ribosome"/>
    <property type="evidence" value="ECO:0007669"/>
    <property type="project" value="UniProtKB-KW"/>
</dbReference>
<reference evidence="9" key="1">
    <citation type="submission" date="2020-10" db="EMBL/GenBank/DDBJ databases">
        <authorList>
            <person name="Gilroy R."/>
        </authorList>
    </citation>
    <scope>NUCLEOTIDE SEQUENCE</scope>
    <source>
        <strain evidence="9">10406</strain>
    </source>
</reference>
<dbReference type="GO" id="GO:0019843">
    <property type="term" value="F:rRNA binding"/>
    <property type="evidence" value="ECO:0007669"/>
    <property type="project" value="UniProtKB-UniRule"/>
</dbReference>
<dbReference type="GO" id="GO:1990904">
    <property type="term" value="C:ribonucleoprotein complex"/>
    <property type="evidence" value="ECO:0007669"/>
    <property type="project" value="UniProtKB-KW"/>
</dbReference>
<dbReference type="GO" id="GO:0006412">
    <property type="term" value="P:translation"/>
    <property type="evidence" value="ECO:0007669"/>
    <property type="project" value="UniProtKB-UniRule"/>
</dbReference>
<evidence type="ECO:0000256" key="1">
    <source>
        <dbReference type="ARBA" id="ARBA00010605"/>
    </source>
</evidence>
<name>A0A9D1SVN8_9FIRM</name>
<dbReference type="PROSITE" id="PS00651">
    <property type="entry name" value="RIBOSOMAL_L9"/>
    <property type="match status" value="1"/>
</dbReference>
<dbReference type="InterPro" id="IPR009027">
    <property type="entry name" value="Ribosomal_bL9/RNase_H1_N"/>
</dbReference>
<evidence type="ECO:0000256" key="5">
    <source>
        <dbReference type="ARBA" id="ARBA00023274"/>
    </source>
</evidence>
<keyword evidence="5 7" id="KW-0687">Ribonucleoprotein</keyword>
<dbReference type="InterPro" id="IPR036791">
    <property type="entry name" value="Ribosomal_bL9_C_sf"/>
</dbReference>
<evidence type="ECO:0000256" key="7">
    <source>
        <dbReference type="HAMAP-Rule" id="MF_00503"/>
    </source>
</evidence>
<dbReference type="Gene3D" id="3.10.430.100">
    <property type="entry name" value="Ribosomal protein L9, C-terminal domain"/>
    <property type="match status" value="1"/>
</dbReference>
<evidence type="ECO:0000313" key="10">
    <source>
        <dbReference type="Proteomes" id="UP000886857"/>
    </source>
</evidence>
<feature type="domain" description="Ribosomal protein L9" evidence="8">
    <location>
        <begin position="13"/>
        <end position="40"/>
    </location>
</feature>
<comment type="similarity">
    <text evidence="1 7">Belongs to the bacterial ribosomal protein bL9 family.</text>
</comment>
<reference evidence="9" key="2">
    <citation type="journal article" date="2021" name="PeerJ">
        <title>Extensive microbial diversity within the chicken gut microbiome revealed by metagenomics and culture.</title>
        <authorList>
            <person name="Gilroy R."/>
            <person name="Ravi A."/>
            <person name="Getino M."/>
            <person name="Pursley I."/>
            <person name="Horton D.L."/>
            <person name="Alikhan N.F."/>
            <person name="Baker D."/>
            <person name="Gharbi K."/>
            <person name="Hall N."/>
            <person name="Watson M."/>
            <person name="Adriaenssens E.M."/>
            <person name="Foster-Nyarko E."/>
            <person name="Jarju S."/>
            <person name="Secka A."/>
            <person name="Antonio M."/>
            <person name="Oren A."/>
            <person name="Chaudhuri R.R."/>
            <person name="La Ragione R."/>
            <person name="Hildebrand F."/>
            <person name="Pallen M.J."/>
        </authorList>
    </citation>
    <scope>NUCLEOTIDE SEQUENCE</scope>
    <source>
        <strain evidence="9">10406</strain>
    </source>
</reference>
<dbReference type="FunFam" id="3.40.5.10:FF:000002">
    <property type="entry name" value="50S ribosomal protein L9"/>
    <property type="match status" value="1"/>
</dbReference>
<evidence type="ECO:0000259" key="8">
    <source>
        <dbReference type="PROSITE" id="PS00651"/>
    </source>
</evidence>
<keyword evidence="3 7" id="KW-0694">RNA-binding</keyword>
<proteinExistence type="inferred from homology"/>
<dbReference type="HAMAP" id="MF_00503">
    <property type="entry name" value="Ribosomal_bL9"/>
    <property type="match status" value="1"/>
</dbReference>
<dbReference type="SUPFAM" id="SSF55653">
    <property type="entry name" value="Ribosomal protein L9 C-domain"/>
    <property type="match status" value="1"/>
</dbReference>
<keyword evidence="2 7" id="KW-0699">rRNA-binding</keyword>
<dbReference type="Gene3D" id="3.40.5.10">
    <property type="entry name" value="Ribosomal protein L9, N-terminal domain"/>
    <property type="match status" value="1"/>
</dbReference>
<sequence length="148" mass="16229">MKVILLQDVKGTGKKGEIVEVNDGYARNFLLKKGLAEEGTAQNLYVAEQREKSRRAKAEAERAEALVTAKKLSSMVLTVKARAGSEGGRMFGSVTNEDIAAALAEEGVTVDKKKIEIKESIRDFGEFEVTVRVYPEITAKLRLTVVRA</sequence>
<dbReference type="NCBIfam" id="TIGR00158">
    <property type="entry name" value="L9"/>
    <property type="match status" value="1"/>
</dbReference>
<dbReference type="InterPro" id="IPR020070">
    <property type="entry name" value="Ribosomal_bL9_N"/>
</dbReference>
<dbReference type="InterPro" id="IPR000244">
    <property type="entry name" value="Ribosomal_bL9"/>
</dbReference>
<dbReference type="SUPFAM" id="SSF55658">
    <property type="entry name" value="L9 N-domain-like"/>
    <property type="match status" value="1"/>
</dbReference>
<comment type="caution">
    <text evidence="9">The sequence shown here is derived from an EMBL/GenBank/DDBJ whole genome shotgun (WGS) entry which is preliminary data.</text>
</comment>
<accession>A0A9D1SVN8</accession>
<keyword evidence="4 7" id="KW-0689">Ribosomal protein</keyword>
<gene>
    <name evidence="7" type="primary">rplI</name>
    <name evidence="9" type="ORF">IAC73_00995</name>
</gene>
<evidence type="ECO:0000313" key="9">
    <source>
        <dbReference type="EMBL" id="HIU98404.1"/>
    </source>
</evidence>
<dbReference type="GO" id="GO:0003735">
    <property type="term" value="F:structural constituent of ribosome"/>
    <property type="evidence" value="ECO:0007669"/>
    <property type="project" value="InterPro"/>
</dbReference>
<protein>
    <recommendedName>
        <fullName evidence="6 7">Large ribosomal subunit protein bL9</fullName>
    </recommendedName>
</protein>
<dbReference type="PANTHER" id="PTHR21368">
    <property type="entry name" value="50S RIBOSOMAL PROTEIN L9"/>
    <property type="match status" value="1"/>
</dbReference>
<evidence type="ECO:0000256" key="2">
    <source>
        <dbReference type="ARBA" id="ARBA00022730"/>
    </source>
</evidence>
<dbReference type="InterPro" id="IPR020069">
    <property type="entry name" value="Ribosomal_bL9_C"/>
</dbReference>
<evidence type="ECO:0000256" key="3">
    <source>
        <dbReference type="ARBA" id="ARBA00022884"/>
    </source>
</evidence>